<dbReference type="Proteomes" id="UP001159363">
    <property type="component" value="Chromosome 8"/>
</dbReference>
<reference evidence="1 2" key="1">
    <citation type="submission" date="2023-02" db="EMBL/GenBank/DDBJ databases">
        <title>LHISI_Scaffold_Assembly.</title>
        <authorList>
            <person name="Stuart O.P."/>
            <person name="Cleave R."/>
            <person name="Magrath M.J.L."/>
            <person name="Mikheyev A.S."/>
        </authorList>
    </citation>
    <scope>NUCLEOTIDE SEQUENCE [LARGE SCALE GENOMIC DNA]</scope>
    <source>
        <strain evidence="1">Daus_M_001</strain>
        <tissue evidence="1">Leg muscle</tissue>
    </source>
</reference>
<dbReference type="PANTHER" id="PTHR46289">
    <property type="entry name" value="52 KDA REPRESSOR OF THE INHIBITOR OF THE PROTEIN KINASE-LIKE PROTEIN-RELATED"/>
    <property type="match status" value="1"/>
</dbReference>
<evidence type="ECO:0000313" key="2">
    <source>
        <dbReference type="Proteomes" id="UP001159363"/>
    </source>
</evidence>
<comment type="caution">
    <text evidence="1">The sequence shown here is derived from an EMBL/GenBank/DDBJ whole genome shotgun (WGS) entry which is preliminary data.</text>
</comment>
<proteinExistence type="predicted"/>
<dbReference type="EMBL" id="JARBHB010000009">
    <property type="protein sequence ID" value="KAJ8875856.1"/>
    <property type="molecule type" value="Genomic_DNA"/>
</dbReference>
<dbReference type="PANTHER" id="PTHR46289:SF14">
    <property type="entry name" value="DUF4371 DOMAIN-CONTAINING PROTEIN"/>
    <property type="match status" value="1"/>
</dbReference>
<keyword evidence="2" id="KW-1185">Reference proteome</keyword>
<protein>
    <recommendedName>
        <fullName evidence="3">DUF4371 domain-containing protein</fullName>
    </recommendedName>
</protein>
<gene>
    <name evidence="1" type="ORF">PR048_023759</name>
</gene>
<dbReference type="InterPro" id="IPR052958">
    <property type="entry name" value="IFN-induced_PKR_regulator"/>
</dbReference>
<accession>A0ABQ9GV32</accession>
<evidence type="ECO:0000313" key="1">
    <source>
        <dbReference type="EMBL" id="KAJ8875856.1"/>
    </source>
</evidence>
<organism evidence="1 2">
    <name type="scientific">Dryococelus australis</name>
    <dbReference type="NCBI Taxonomy" id="614101"/>
    <lineage>
        <taxon>Eukaryota</taxon>
        <taxon>Metazoa</taxon>
        <taxon>Ecdysozoa</taxon>
        <taxon>Arthropoda</taxon>
        <taxon>Hexapoda</taxon>
        <taxon>Insecta</taxon>
        <taxon>Pterygota</taxon>
        <taxon>Neoptera</taxon>
        <taxon>Polyneoptera</taxon>
        <taxon>Phasmatodea</taxon>
        <taxon>Verophasmatodea</taxon>
        <taxon>Anareolatae</taxon>
        <taxon>Phasmatidae</taxon>
        <taxon>Eurycanthinae</taxon>
        <taxon>Dryococelus</taxon>
    </lineage>
</organism>
<sequence>MNICRSDLAIQTIDETMCCSCGLQRELSLACSDKRSGSWHIKCEARFQFHQPTPAIALNYHEPCLPTSSTDKLLGLDQEWNLSGTTAINSNEVILYKLFTKVYKSKCFSVLFVETADISGIEQVPLCIWYVESDTGDFRLRDDFLQFILVTDLTGRGLVYLILKNLEYKFNYEGISSMSGKFQGAQAAVRVSHRTALYVRCSDHAFNLAVSKSCEVQTIRNCLGMICLCTRKGKQCLTNYVSSSPEEYFRVAIYISFLYCFISELNLKFSDSKEVLSGVSFFFPGENNSMELKSEELDEIKSSVKFYISGLESGVEDDVTELQLWRRKCIKENPRPSCAISGLSVCNKDIYPNISTLLKILATLLVSTATPER</sequence>
<name>A0ABQ9GV32_9NEOP</name>
<evidence type="ECO:0008006" key="3">
    <source>
        <dbReference type="Google" id="ProtNLM"/>
    </source>
</evidence>